<evidence type="ECO:0000256" key="2">
    <source>
        <dbReference type="ARBA" id="ARBA00022803"/>
    </source>
</evidence>
<dbReference type="GO" id="GO:0000030">
    <property type="term" value="F:mannosyltransferase activity"/>
    <property type="evidence" value="ECO:0007669"/>
    <property type="project" value="TreeGrafter"/>
</dbReference>
<sequence>MCRVLPLDYYGSMKRLQRLASHGLATLALAASATCLQAQTAPANPTAPADPSDQPIVHSAMTAELFYELLLGELNLGGGDPGTAFSLILDGARKANDGRLYQRAVEIALQTRAGDAALQAARAWQQAQPESREANRYLLQILILLNRPQETLEPLRNDLAMVELMERPLAFASIPRTYSRVTDKQSAATVVEQALGAYLQDPAVGASAWTTVGRMRLMAGDTSGALEAARRAQAIDARSDGPVLLALEMMGPKTPLAELLVKQYFEAGKPAPELRMAYARVLLDGMRAAEATQQLVLLTKEKPDFAEAWLVLGTLQAQGNDPAPAEASLQRFLALAQAQPTSEERNRGLSQAYLALAQVAEKRKDYPAAEAWLGKIQNAEDLFGAQNRRASLLAKQGKLSQARALIRSLPERNAAETRLKLSAEVQLLREAKDYQAAHDLLAAALAKDPKDVDLLYDQAMVAEKLDKPAEMERLLREIIAVKPDFHHAYNALGYSLADRNVRLPEARQLIQKALEFVPNDPFISDSLGWVEFRMGNKEEALRILDQAYKAQPDAEIAAHLGEILWSLGQRDRAAAIWKEGLLLNADNETLQETIKRLRVKL</sequence>
<dbReference type="Proteomes" id="UP000186609">
    <property type="component" value="Chromosome"/>
</dbReference>
<dbReference type="Pfam" id="PF13432">
    <property type="entry name" value="TPR_16"/>
    <property type="match status" value="2"/>
</dbReference>
<dbReference type="GO" id="GO:0030968">
    <property type="term" value="P:endoplasmic reticulum unfolded protein response"/>
    <property type="evidence" value="ECO:0007669"/>
    <property type="project" value="TreeGrafter"/>
</dbReference>
<dbReference type="AlphaFoldDB" id="A0A1P8K4J0"/>
<evidence type="ECO:0000313" key="4">
    <source>
        <dbReference type="EMBL" id="APW40841.1"/>
    </source>
</evidence>
<proteinExistence type="predicted"/>
<feature type="chain" id="PRO_5012433327" description="Tetratricopeptide repeat protein" evidence="3">
    <location>
        <begin position="39"/>
        <end position="601"/>
    </location>
</feature>
<dbReference type="InterPro" id="IPR019734">
    <property type="entry name" value="TPR_rpt"/>
</dbReference>
<evidence type="ECO:0000313" key="5">
    <source>
        <dbReference type="Proteomes" id="UP000186609"/>
    </source>
</evidence>
<evidence type="ECO:0000256" key="1">
    <source>
        <dbReference type="ARBA" id="ARBA00022737"/>
    </source>
</evidence>
<dbReference type="PANTHER" id="PTHR44227:SF3">
    <property type="entry name" value="PROTEIN O-MANNOSYL-TRANSFERASE TMTC4"/>
    <property type="match status" value="1"/>
</dbReference>
<dbReference type="SUPFAM" id="SSF48452">
    <property type="entry name" value="TPR-like"/>
    <property type="match status" value="3"/>
</dbReference>
<reference evidence="4 5" key="1">
    <citation type="submission" date="2017-01" db="EMBL/GenBank/DDBJ databases">
        <authorList>
            <person name="Mah S.A."/>
            <person name="Swanson W.J."/>
            <person name="Moy G.W."/>
            <person name="Vacquier V.D."/>
        </authorList>
    </citation>
    <scope>NUCLEOTIDE SEQUENCE [LARGE SCALE GENOMIC DNA]</scope>
    <source>
        <strain evidence="4 5">DCY110</strain>
    </source>
</reference>
<keyword evidence="5" id="KW-1185">Reference proteome</keyword>
<evidence type="ECO:0008006" key="6">
    <source>
        <dbReference type="Google" id="ProtNLM"/>
    </source>
</evidence>
<dbReference type="InterPro" id="IPR011990">
    <property type="entry name" value="TPR-like_helical_dom_sf"/>
</dbReference>
<keyword evidence="2" id="KW-0802">TPR repeat</keyword>
<accession>A0A1P8K4J0</accession>
<feature type="signal peptide" evidence="3">
    <location>
        <begin position="1"/>
        <end position="38"/>
    </location>
</feature>
<gene>
    <name evidence="4" type="ORF">RD110_20830</name>
</gene>
<dbReference type="EMBL" id="CP019236">
    <property type="protein sequence ID" value="APW40841.1"/>
    <property type="molecule type" value="Genomic_DNA"/>
</dbReference>
<keyword evidence="3" id="KW-0732">Signal</keyword>
<dbReference type="KEGG" id="rhy:RD110_20830"/>
<dbReference type="STRING" id="1842727.RD110_20830"/>
<dbReference type="PANTHER" id="PTHR44227">
    <property type="match status" value="1"/>
</dbReference>
<dbReference type="GO" id="GO:0035269">
    <property type="term" value="P:protein O-linked glycosylation via mannose"/>
    <property type="evidence" value="ECO:0007669"/>
    <property type="project" value="TreeGrafter"/>
</dbReference>
<dbReference type="InterPro" id="IPR052346">
    <property type="entry name" value="O-mannosyl-transferase_TMTC"/>
</dbReference>
<name>A0A1P8K4J0_9BURK</name>
<dbReference type="SMART" id="SM00028">
    <property type="entry name" value="TPR"/>
    <property type="match status" value="6"/>
</dbReference>
<organism evidence="4 5">
    <name type="scientific">Rhodoferax koreensis</name>
    <dbReference type="NCBI Taxonomy" id="1842727"/>
    <lineage>
        <taxon>Bacteria</taxon>
        <taxon>Pseudomonadati</taxon>
        <taxon>Pseudomonadota</taxon>
        <taxon>Betaproteobacteria</taxon>
        <taxon>Burkholderiales</taxon>
        <taxon>Comamonadaceae</taxon>
        <taxon>Rhodoferax</taxon>
    </lineage>
</organism>
<dbReference type="Gene3D" id="1.25.40.10">
    <property type="entry name" value="Tetratricopeptide repeat domain"/>
    <property type="match status" value="2"/>
</dbReference>
<keyword evidence="1" id="KW-0677">Repeat</keyword>
<protein>
    <recommendedName>
        <fullName evidence="6">Tetratricopeptide repeat protein</fullName>
    </recommendedName>
</protein>
<evidence type="ECO:0000256" key="3">
    <source>
        <dbReference type="SAM" id="SignalP"/>
    </source>
</evidence>